<dbReference type="KEGG" id="bvk:117243156"/>
<accession>A0A6J3LLM1</accession>
<dbReference type="GeneID" id="117243156"/>
<dbReference type="Proteomes" id="UP000504631">
    <property type="component" value="Unplaced"/>
</dbReference>
<gene>
    <name evidence="2" type="primary">LOC117243156</name>
</gene>
<dbReference type="RefSeq" id="XP_033366297.1">
    <property type="nucleotide sequence ID" value="XM_033510406.1"/>
</dbReference>
<proteinExistence type="predicted"/>
<evidence type="ECO:0000313" key="2">
    <source>
        <dbReference type="RefSeq" id="XP_033366297.1"/>
    </source>
</evidence>
<organism evidence="1 2">
    <name type="scientific">Bombus vosnesenskii</name>
    <dbReference type="NCBI Taxonomy" id="207650"/>
    <lineage>
        <taxon>Eukaryota</taxon>
        <taxon>Metazoa</taxon>
        <taxon>Ecdysozoa</taxon>
        <taxon>Arthropoda</taxon>
        <taxon>Hexapoda</taxon>
        <taxon>Insecta</taxon>
        <taxon>Pterygota</taxon>
        <taxon>Neoptera</taxon>
        <taxon>Endopterygota</taxon>
        <taxon>Hymenoptera</taxon>
        <taxon>Apocrita</taxon>
        <taxon>Aculeata</taxon>
        <taxon>Apoidea</taxon>
        <taxon>Anthophila</taxon>
        <taxon>Apidae</taxon>
        <taxon>Bombus</taxon>
        <taxon>Pyrobombus</taxon>
    </lineage>
</organism>
<evidence type="ECO:0000313" key="1">
    <source>
        <dbReference type="Proteomes" id="UP000504631"/>
    </source>
</evidence>
<reference evidence="2" key="1">
    <citation type="submission" date="2025-08" db="UniProtKB">
        <authorList>
            <consortium name="RefSeq"/>
        </authorList>
    </citation>
    <scope>IDENTIFICATION</scope>
    <source>
        <tissue evidence="2">Muscle</tissue>
    </source>
</reference>
<keyword evidence="1" id="KW-1185">Reference proteome</keyword>
<sequence>MRLYGVYGDFIRLRNRLKNLDWIARSSSETSQMIHRSCLEKINEESNWCSEPGESIIAKIEDRNTIVDTLQYCKVRSSIISKPSYYDVIKSDDISLLPLFCKPGSEGDLNIHPRNSTIVLYQRRGRNTFFWECVGTIKNQFLSSMKSVIWNTRITSCMK</sequence>
<protein>
    <submittedName>
        <fullName evidence="2">Uncharacterized protein LOC117243156</fullName>
    </submittedName>
</protein>
<name>A0A6J3LLM1_9HYME</name>
<dbReference type="AlphaFoldDB" id="A0A6J3LLM1"/>